<dbReference type="EMBL" id="KN846951">
    <property type="protein sequence ID" value="KIV86676.1"/>
    <property type="molecule type" value="Genomic_DNA"/>
</dbReference>
<evidence type="ECO:0000313" key="3">
    <source>
        <dbReference type="EMBL" id="KIV86676.1"/>
    </source>
</evidence>
<protein>
    <submittedName>
        <fullName evidence="3">Uncharacterized protein</fullName>
    </submittedName>
</protein>
<sequence length="355" mass="38797">MVLLTSSAVSVALSGGVVCMFTFLLFLSGYTLQQQTVRSLQEAIRRPPEPKPVPTLPPQFHDINETVAIDGESVQDDQRTGLTVAQAIDKLERLGGSVQVPVVVQDDGQPSMLDSSEAAPTSSESHPMAGGASLPQRLAYMFTLSEPSDVCSILLFVKQQRGSSRLPSEPSIILLYPVTWERETSVLYTSTLKFMRELQELHGLVYHPVQINGAGNMNAQLLGELQWHRWEYDQALYLRSPGIVLKRKALDDALASPASRKSWAPVDSSTGDNPELLLWTPNGLQSPRREMRRLVAVADADWDEARYGDAAYVLIDRDNLDGAGHGETVSQALVHKFEEGRRSVCAGSGILGSSA</sequence>
<proteinExistence type="predicted"/>
<keyword evidence="2" id="KW-0472">Membrane</keyword>
<feature type="region of interest" description="Disordered" evidence="1">
    <location>
        <begin position="107"/>
        <end position="130"/>
    </location>
</feature>
<accession>A0A0D1XF14</accession>
<evidence type="ECO:0000313" key="4">
    <source>
        <dbReference type="Proteomes" id="UP000053599"/>
    </source>
</evidence>
<dbReference type="Proteomes" id="UP000053599">
    <property type="component" value="Unassembled WGS sequence"/>
</dbReference>
<dbReference type="AlphaFoldDB" id="A0A0D1XF14"/>
<reference evidence="3 4" key="1">
    <citation type="submission" date="2015-01" db="EMBL/GenBank/DDBJ databases">
        <title>The Genome Sequence of Exophiala sideris CBS121828.</title>
        <authorList>
            <consortium name="The Broad Institute Genomics Platform"/>
            <person name="Cuomo C."/>
            <person name="de Hoog S."/>
            <person name="Gorbushina A."/>
            <person name="Stielow B."/>
            <person name="Teixiera M."/>
            <person name="Abouelleil A."/>
            <person name="Chapman S.B."/>
            <person name="Priest M."/>
            <person name="Young S.K."/>
            <person name="Wortman J."/>
            <person name="Nusbaum C."/>
            <person name="Birren B."/>
        </authorList>
    </citation>
    <scope>NUCLEOTIDE SEQUENCE [LARGE SCALE GENOMIC DNA]</scope>
    <source>
        <strain evidence="3 4">CBS 121828</strain>
    </source>
</reference>
<feature type="transmembrane region" description="Helical" evidence="2">
    <location>
        <begin position="12"/>
        <end position="32"/>
    </location>
</feature>
<organism evidence="3 4">
    <name type="scientific">Exophiala sideris</name>
    <dbReference type="NCBI Taxonomy" id="1016849"/>
    <lineage>
        <taxon>Eukaryota</taxon>
        <taxon>Fungi</taxon>
        <taxon>Dikarya</taxon>
        <taxon>Ascomycota</taxon>
        <taxon>Pezizomycotina</taxon>
        <taxon>Eurotiomycetes</taxon>
        <taxon>Chaetothyriomycetidae</taxon>
        <taxon>Chaetothyriales</taxon>
        <taxon>Herpotrichiellaceae</taxon>
        <taxon>Exophiala</taxon>
    </lineage>
</organism>
<keyword evidence="2" id="KW-1133">Transmembrane helix</keyword>
<gene>
    <name evidence="3" type="ORF">PV11_02273</name>
</gene>
<dbReference type="OrthoDB" id="5367275at2759"/>
<evidence type="ECO:0000256" key="2">
    <source>
        <dbReference type="SAM" id="Phobius"/>
    </source>
</evidence>
<name>A0A0D1XF14_9EURO</name>
<evidence type="ECO:0000256" key="1">
    <source>
        <dbReference type="SAM" id="MobiDB-lite"/>
    </source>
</evidence>
<keyword evidence="2" id="KW-0812">Transmembrane</keyword>
<feature type="compositionally biased region" description="Polar residues" evidence="1">
    <location>
        <begin position="112"/>
        <end position="125"/>
    </location>
</feature>
<dbReference type="HOGENOM" id="CLU_785316_0_0_1"/>